<dbReference type="Proteomes" id="UP000886520">
    <property type="component" value="Chromosome 1"/>
</dbReference>
<dbReference type="PANTHER" id="PTHR23315">
    <property type="entry name" value="U BOX DOMAIN-CONTAINING"/>
    <property type="match status" value="1"/>
</dbReference>
<dbReference type="OrthoDB" id="629492at2759"/>
<evidence type="ECO:0000259" key="7">
    <source>
        <dbReference type="PROSITE" id="PS51698"/>
    </source>
</evidence>
<dbReference type="AlphaFoldDB" id="A0A9D4VCW0"/>
<evidence type="ECO:0000256" key="4">
    <source>
        <dbReference type="ARBA" id="ARBA00022679"/>
    </source>
</evidence>
<dbReference type="InterPro" id="IPR003613">
    <property type="entry name" value="Ubox_domain"/>
</dbReference>
<evidence type="ECO:0000256" key="3">
    <source>
        <dbReference type="ARBA" id="ARBA00012483"/>
    </source>
</evidence>
<dbReference type="InterPro" id="IPR000225">
    <property type="entry name" value="Armadillo"/>
</dbReference>
<dbReference type="PANTHER" id="PTHR23315:SF224">
    <property type="entry name" value="U-BOX DOMAIN-CONTAINING PROTEIN 1"/>
    <property type="match status" value="1"/>
</dbReference>
<evidence type="ECO:0000256" key="6">
    <source>
        <dbReference type="PROSITE-ProRule" id="PRU00259"/>
    </source>
</evidence>
<organism evidence="8 9">
    <name type="scientific">Adiantum capillus-veneris</name>
    <name type="common">Maidenhair fern</name>
    <dbReference type="NCBI Taxonomy" id="13818"/>
    <lineage>
        <taxon>Eukaryota</taxon>
        <taxon>Viridiplantae</taxon>
        <taxon>Streptophyta</taxon>
        <taxon>Embryophyta</taxon>
        <taxon>Tracheophyta</taxon>
        <taxon>Polypodiopsida</taxon>
        <taxon>Polypodiidae</taxon>
        <taxon>Polypodiales</taxon>
        <taxon>Pteridineae</taxon>
        <taxon>Pteridaceae</taxon>
        <taxon>Vittarioideae</taxon>
        <taxon>Adiantum</taxon>
    </lineage>
</organism>
<dbReference type="CDD" id="cd16664">
    <property type="entry name" value="RING-Ubox_PUB"/>
    <property type="match status" value="1"/>
</dbReference>
<keyword evidence="4" id="KW-0808">Transferase</keyword>
<name>A0A9D4VCW0_ADICA</name>
<keyword evidence="9" id="KW-1185">Reference proteome</keyword>
<dbReference type="GO" id="GO:0016567">
    <property type="term" value="P:protein ubiquitination"/>
    <property type="evidence" value="ECO:0007669"/>
    <property type="project" value="InterPro"/>
</dbReference>
<sequence length="457" mass="48202">MFAEIPNVNSLVSLMRYARCMLYGLGPEQQVAAACRKYELSCASMRRVVLARVEKTEEGGGVLVPQDFLCPISLELMVDPVAISSGQTYERASISRWLAEGHTTCPKTGLKLLHNILIPNSSLRRLIAQWCAENDYILDNAGAKDPAQNQELPITKAAMEATKLTAEFLVGKLSDGSAHVQCQAAYELRLMAKDGTDNRACVAAAGAVPALVALLDVVDTSTQENAVTALLNLAINDKNKDIIMQIDGALDRIVDILMAESGATPAAMENAAATLFCISAAKEHRRAVGSRTAAIDGLLAMLREGSTRGKRDAAATLFNVALNGELTAELLRKGAVDAAIVALEGEGGDDVADEVAALLAVLGRGQDGLAAVSAGIGRVVGQLVGLVAEGSSRSKEFMTALLLAACCNVSEAGDTAGTLRHQLRRCSALLPALRRLVVGGTPRAQRKAASLLKVLYR</sequence>
<evidence type="ECO:0000256" key="2">
    <source>
        <dbReference type="ARBA" id="ARBA00004906"/>
    </source>
</evidence>
<dbReference type="PROSITE" id="PS50176">
    <property type="entry name" value="ARM_REPEAT"/>
    <property type="match status" value="1"/>
</dbReference>
<proteinExistence type="predicted"/>
<reference evidence="8" key="1">
    <citation type="submission" date="2021-01" db="EMBL/GenBank/DDBJ databases">
        <title>Adiantum capillus-veneris genome.</title>
        <authorList>
            <person name="Fang Y."/>
            <person name="Liao Q."/>
        </authorList>
    </citation>
    <scope>NUCLEOTIDE SEQUENCE</scope>
    <source>
        <strain evidence="8">H3</strain>
        <tissue evidence="8">Leaf</tissue>
    </source>
</reference>
<dbReference type="PROSITE" id="PS51698">
    <property type="entry name" value="U_BOX"/>
    <property type="match status" value="1"/>
</dbReference>
<gene>
    <name evidence="8" type="ORF">GOP47_0000365</name>
</gene>
<keyword evidence="5" id="KW-0833">Ubl conjugation pathway</keyword>
<dbReference type="SUPFAM" id="SSF57850">
    <property type="entry name" value="RING/U-box"/>
    <property type="match status" value="1"/>
</dbReference>
<comment type="pathway">
    <text evidence="2">Protein modification; protein ubiquitination.</text>
</comment>
<comment type="caution">
    <text evidence="8">The sequence shown here is derived from an EMBL/GenBank/DDBJ whole genome shotgun (WGS) entry which is preliminary data.</text>
</comment>
<evidence type="ECO:0000256" key="5">
    <source>
        <dbReference type="ARBA" id="ARBA00022786"/>
    </source>
</evidence>
<dbReference type="Pfam" id="PF00514">
    <property type="entry name" value="Arm"/>
    <property type="match status" value="1"/>
</dbReference>
<comment type="catalytic activity">
    <reaction evidence="1">
        <text>S-ubiquitinyl-[E2 ubiquitin-conjugating enzyme]-L-cysteine + [acceptor protein]-L-lysine = [E2 ubiquitin-conjugating enzyme]-L-cysteine + N(6)-ubiquitinyl-[acceptor protein]-L-lysine.</text>
        <dbReference type="EC" id="2.3.2.27"/>
    </reaction>
</comment>
<evidence type="ECO:0000256" key="1">
    <source>
        <dbReference type="ARBA" id="ARBA00000900"/>
    </source>
</evidence>
<dbReference type="InterPro" id="IPR011989">
    <property type="entry name" value="ARM-like"/>
</dbReference>
<dbReference type="EC" id="2.3.2.27" evidence="3"/>
<dbReference type="FunFam" id="3.30.40.10:FF:000442">
    <property type="entry name" value="RING-type E3 ubiquitin transferase"/>
    <property type="match status" value="1"/>
</dbReference>
<dbReference type="SMART" id="SM00185">
    <property type="entry name" value="ARM"/>
    <property type="match status" value="3"/>
</dbReference>
<dbReference type="EMBL" id="JABFUD020000001">
    <property type="protein sequence ID" value="KAI5084196.1"/>
    <property type="molecule type" value="Genomic_DNA"/>
</dbReference>
<protein>
    <recommendedName>
        <fullName evidence="3">RING-type E3 ubiquitin transferase</fullName>
        <ecNumber evidence="3">2.3.2.27</ecNumber>
    </recommendedName>
</protein>
<dbReference type="GO" id="GO:0061630">
    <property type="term" value="F:ubiquitin protein ligase activity"/>
    <property type="evidence" value="ECO:0007669"/>
    <property type="project" value="UniProtKB-EC"/>
</dbReference>
<dbReference type="InterPro" id="IPR013083">
    <property type="entry name" value="Znf_RING/FYVE/PHD"/>
</dbReference>
<evidence type="ECO:0000313" key="9">
    <source>
        <dbReference type="Proteomes" id="UP000886520"/>
    </source>
</evidence>
<evidence type="ECO:0000313" key="8">
    <source>
        <dbReference type="EMBL" id="KAI5084196.1"/>
    </source>
</evidence>
<dbReference type="Gene3D" id="3.30.40.10">
    <property type="entry name" value="Zinc/RING finger domain, C3HC4 (zinc finger)"/>
    <property type="match status" value="1"/>
</dbReference>
<dbReference type="InterPro" id="IPR045210">
    <property type="entry name" value="RING-Ubox_PUB"/>
</dbReference>
<dbReference type="InterPro" id="IPR016024">
    <property type="entry name" value="ARM-type_fold"/>
</dbReference>
<dbReference type="SMART" id="SM00504">
    <property type="entry name" value="Ubox"/>
    <property type="match status" value="1"/>
</dbReference>
<accession>A0A9D4VCW0</accession>
<dbReference type="Pfam" id="PF04564">
    <property type="entry name" value="U-box"/>
    <property type="match status" value="1"/>
</dbReference>
<dbReference type="SUPFAM" id="SSF48371">
    <property type="entry name" value="ARM repeat"/>
    <property type="match status" value="1"/>
</dbReference>
<dbReference type="Gene3D" id="1.25.10.10">
    <property type="entry name" value="Leucine-rich Repeat Variant"/>
    <property type="match status" value="2"/>
</dbReference>
<feature type="repeat" description="ARM" evidence="6">
    <location>
        <begin position="206"/>
        <end position="248"/>
    </location>
</feature>
<feature type="domain" description="U-box" evidence="7">
    <location>
        <begin position="63"/>
        <end position="137"/>
    </location>
</feature>